<evidence type="ECO:0000313" key="1">
    <source>
        <dbReference type="EMBL" id="AUX43431.1"/>
    </source>
</evidence>
<accession>A0A2L0EVU7</accession>
<dbReference type="Proteomes" id="UP000238348">
    <property type="component" value="Chromosome"/>
</dbReference>
<dbReference type="AlphaFoldDB" id="A0A2L0EVU7"/>
<protein>
    <recommendedName>
        <fullName evidence="3">VWFA domain-containing protein</fullName>
    </recommendedName>
</protein>
<dbReference type="EMBL" id="CP012673">
    <property type="protein sequence ID" value="AUX43431.1"/>
    <property type="molecule type" value="Genomic_DNA"/>
</dbReference>
<dbReference type="CDD" id="cd00198">
    <property type="entry name" value="vWFA"/>
    <property type="match status" value="1"/>
</dbReference>
<evidence type="ECO:0000313" key="2">
    <source>
        <dbReference type="Proteomes" id="UP000238348"/>
    </source>
</evidence>
<gene>
    <name evidence="1" type="ORF">SOCE26_048790</name>
</gene>
<reference evidence="1 2" key="1">
    <citation type="submission" date="2015-09" db="EMBL/GenBank/DDBJ databases">
        <title>Sorangium comparison.</title>
        <authorList>
            <person name="Zaburannyi N."/>
            <person name="Bunk B."/>
            <person name="Overmann J."/>
            <person name="Mueller R."/>
        </authorList>
    </citation>
    <scope>NUCLEOTIDE SEQUENCE [LARGE SCALE GENOMIC DNA]</scope>
    <source>
        <strain evidence="1 2">So ce26</strain>
    </source>
</reference>
<dbReference type="InterPro" id="IPR036465">
    <property type="entry name" value="vWFA_dom_sf"/>
</dbReference>
<proteinExistence type="predicted"/>
<name>A0A2L0EVU7_SORCE</name>
<dbReference type="SUPFAM" id="SSF53300">
    <property type="entry name" value="vWA-like"/>
    <property type="match status" value="1"/>
</dbReference>
<organism evidence="1 2">
    <name type="scientific">Sorangium cellulosum</name>
    <name type="common">Polyangium cellulosum</name>
    <dbReference type="NCBI Taxonomy" id="56"/>
    <lineage>
        <taxon>Bacteria</taxon>
        <taxon>Pseudomonadati</taxon>
        <taxon>Myxococcota</taxon>
        <taxon>Polyangia</taxon>
        <taxon>Polyangiales</taxon>
        <taxon>Polyangiaceae</taxon>
        <taxon>Sorangium</taxon>
    </lineage>
</organism>
<dbReference type="Gene3D" id="2.60.120.200">
    <property type="match status" value="2"/>
</dbReference>
<dbReference type="Gene3D" id="3.40.50.410">
    <property type="entry name" value="von Willebrand factor, type A domain"/>
    <property type="match status" value="1"/>
</dbReference>
<evidence type="ECO:0008006" key="3">
    <source>
        <dbReference type="Google" id="ProtNLM"/>
    </source>
</evidence>
<sequence>MHTFRVLNSDGSVFGEGSFTFEGTSTGGEIAHASGAAAGSGSRLTAFSYRDPVVGTMGLRNVLTFNFVDGDEATSRFLFDLGDPPENVRGLVAGTASPGRHGHVSTHRGPGGALNCQGKRLEFPERGGATPARKGDETQSKPAVDLVVVIDTSSSMADEADLLSKAISAAITATQSTSPSDLRVTYLGIEGTFKKTRFETTVRNYLTQTAKVDASLLRGRTHENLTEAQKKAFDPKEDGARAIEDVATHFDWRPGAVRSVFFLSDEPLEGGLSATGQDQEDIEAASRAIEVARRTGTRVHMYMGTGKFSSDARKHERILKEIEAEYARVARETGGQFFPARAGLSEFQAMLEKVLRSSNARADAFEGAVAPKLYDVGAGRGKVEWDGKKLTLTASGTSFKDVIVDGFSYLAVPLDDDGAITVRVSSLDRKDPDVTVGVQVRETLDNDSRYVMVHWGGDGYAHCSWRDEVRGVSKRHAPRSNVGLPLWLRIERKGDEFICSVSRDENGEKLEEIARLTMVMTRHVQLGVALSSSSKEAATAVLDRCSVARPEAPRELSPLAEWFGPAGAPQLHDIGHGIGKWEWDGHTIRFRAVGTERYNFTVDDCSFLAVPFSGDGQLTVRVLRLDSTHVFTKVGVQIRETLEKGSRLAMIGWEPQHIACHYRWEQEEYTHIPYIDSPRLPAWIRVVRKGNELTCWYSTDGERFTQLDSARTILMTRQVYAGIILSSLAPRTTTAVLDRYSLESL</sequence>